<dbReference type="Proteomes" id="UP000053405">
    <property type="component" value="Unassembled WGS sequence"/>
</dbReference>
<sequence length="298" mass="30782">MTARVSATDLRAAGARTLAAVDIDSAAGDAGWLLAHVLKVEPGRLLLVDAVDEADRVRYAELISRRAERVPLQHLTGEASFAGIELAVGPGVFVPRPETELLVEWAIGAAAATRPGPLRVVDLCSGSGALAIAIAAAVPRAEVIAVELSAQALDYLRRNVAAQSEPVGRRIQVLAGDVTDPELWGRIGPADLVVSNPPYVPAAAPVSPEVAHDPADAVFSGADGMDLISAMVPFIATALVPGGSVAVEHDDTTAEQSVTTFTDQGVFAEVASRRDLAGRPRFVTATRAGGPGVQGWTA</sequence>
<evidence type="ECO:0000256" key="3">
    <source>
        <dbReference type="ARBA" id="ARBA00022691"/>
    </source>
</evidence>
<dbReference type="GO" id="GO:0032259">
    <property type="term" value="P:methylation"/>
    <property type="evidence" value="ECO:0007669"/>
    <property type="project" value="UniProtKB-KW"/>
</dbReference>
<dbReference type="HAMAP" id="MF_02126">
    <property type="entry name" value="RF_methyltr_PrmC"/>
    <property type="match status" value="1"/>
</dbReference>
<dbReference type="Pfam" id="PF05175">
    <property type="entry name" value="MTS"/>
    <property type="match status" value="1"/>
</dbReference>
<dbReference type="InterPro" id="IPR004556">
    <property type="entry name" value="HemK-like"/>
</dbReference>
<dbReference type="EMBL" id="BANT01000013">
    <property type="protein sequence ID" value="GAC56811.1"/>
    <property type="molecule type" value="Genomic_DNA"/>
</dbReference>
<dbReference type="NCBIfam" id="TIGR03534">
    <property type="entry name" value="RF_mod_PrmC"/>
    <property type="match status" value="1"/>
</dbReference>
<dbReference type="InterPro" id="IPR050320">
    <property type="entry name" value="N5-glutamine_MTase"/>
</dbReference>
<feature type="domain" description="Methyltransferase small" evidence="6">
    <location>
        <begin position="119"/>
        <end position="201"/>
    </location>
</feature>
<comment type="function">
    <text evidence="5">Methylates the class 1 translation termination release factors RF1/PrfA and RF2/PrfB on the glutamine residue of the universally conserved GGQ motif.</text>
</comment>
<dbReference type="PANTHER" id="PTHR18895">
    <property type="entry name" value="HEMK METHYLTRANSFERASE"/>
    <property type="match status" value="1"/>
</dbReference>
<dbReference type="Pfam" id="PF17827">
    <property type="entry name" value="PrmC_N"/>
    <property type="match status" value="1"/>
</dbReference>
<dbReference type="NCBIfam" id="TIGR00536">
    <property type="entry name" value="hemK_fam"/>
    <property type="match status" value="1"/>
</dbReference>
<comment type="catalytic activity">
    <reaction evidence="4 5">
        <text>L-glutaminyl-[peptide chain release factor] + S-adenosyl-L-methionine = N(5)-methyl-L-glutaminyl-[peptide chain release factor] + S-adenosyl-L-homocysteine + H(+)</text>
        <dbReference type="Rhea" id="RHEA:42896"/>
        <dbReference type="Rhea" id="RHEA-COMP:10271"/>
        <dbReference type="Rhea" id="RHEA-COMP:10272"/>
        <dbReference type="ChEBI" id="CHEBI:15378"/>
        <dbReference type="ChEBI" id="CHEBI:30011"/>
        <dbReference type="ChEBI" id="CHEBI:57856"/>
        <dbReference type="ChEBI" id="CHEBI:59789"/>
        <dbReference type="ChEBI" id="CHEBI:61891"/>
        <dbReference type="EC" id="2.1.1.297"/>
    </reaction>
</comment>
<evidence type="ECO:0000259" key="7">
    <source>
        <dbReference type="Pfam" id="PF17827"/>
    </source>
</evidence>
<dbReference type="GO" id="GO:0102559">
    <property type="term" value="F:peptide chain release factor N(5)-glutamine methyltransferase activity"/>
    <property type="evidence" value="ECO:0007669"/>
    <property type="project" value="UniProtKB-EC"/>
</dbReference>
<dbReference type="InterPro" id="IPR007848">
    <property type="entry name" value="Small_mtfrase_dom"/>
</dbReference>
<comment type="similarity">
    <text evidence="5">Belongs to the protein N5-glutamine methyltransferase family. PrmC subfamily.</text>
</comment>
<dbReference type="EC" id="2.1.1.297" evidence="5"/>
<dbReference type="eggNOG" id="COG2890">
    <property type="taxonomic scope" value="Bacteria"/>
</dbReference>
<comment type="caution">
    <text evidence="5">Lacks conserved residue(s) required for the propagation of feature annotation.</text>
</comment>
<feature type="domain" description="Release factor glutamine methyltransferase N-terminal" evidence="7">
    <location>
        <begin position="10"/>
        <end position="77"/>
    </location>
</feature>
<dbReference type="SUPFAM" id="SSF53335">
    <property type="entry name" value="S-adenosyl-L-methionine-dependent methyltransferases"/>
    <property type="match status" value="1"/>
</dbReference>
<evidence type="ECO:0000256" key="5">
    <source>
        <dbReference type="HAMAP-Rule" id="MF_02126"/>
    </source>
</evidence>
<dbReference type="GO" id="GO:0003676">
    <property type="term" value="F:nucleic acid binding"/>
    <property type="evidence" value="ECO:0007669"/>
    <property type="project" value="InterPro"/>
</dbReference>
<proteinExistence type="inferred from homology"/>
<feature type="binding site" evidence="5">
    <location>
        <position position="147"/>
    </location>
    <ligand>
        <name>S-adenosyl-L-methionine</name>
        <dbReference type="ChEBI" id="CHEBI:59789"/>
    </ligand>
</feature>
<dbReference type="AlphaFoldDB" id="L7L7S9"/>
<dbReference type="Gene3D" id="3.40.50.150">
    <property type="entry name" value="Vaccinia Virus protein VP39"/>
    <property type="match status" value="1"/>
</dbReference>
<dbReference type="PANTHER" id="PTHR18895:SF74">
    <property type="entry name" value="MTRF1L RELEASE FACTOR GLUTAMINE METHYLTRANSFERASE"/>
    <property type="match status" value="1"/>
</dbReference>
<feature type="binding site" evidence="5">
    <location>
        <position position="196"/>
    </location>
    <ligand>
        <name>S-adenosyl-L-methionine</name>
        <dbReference type="ChEBI" id="CHEBI:59789"/>
    </ligand>
</feature>
<evidence type="ECO:0000256" key="4">
    <source>
        <dbReference type="ARBA" id="ARBA00048391"/>
    </source>
</evidence>
<evidence type="ECO:0000256" key="1">
    <source>
        <dbReference type="ARBA" id="ARBA00022603"/>
    </source>
</evidence>
<keyword evidence="2 5" id="KW-0808">Transferase</keyword>
<dbReference type="CDD" id="cd02440">
    <property type="entry name" value="AdoMet_MTases"/>
    <property type="match status" value="1"/>
</dbReference>
<evidence type="ECO:0000313" key="9">
    <source>
        <dbReference type="Proteomes" id="UP000053405"/>
    </source>
</evidence>
<name>L7L7S9_9ACTN</name>
<dbReference type="STRING" id="1121927.GOHSU_13_00330"/>
<feature type="binding site" evidence="5">
    <location>
        <begin position="196"/>
        <end position="199"/>
    </location>
    <ligand>
        <name>substrate</name>
    </ligand>
</feature>
<keyword evidence="3 5" id="KW-0949">S-adenosyl-L-methionine</keyword>
<dbReference type="PROSITE" id="PS00092">
    <property type="entry name" value="N6_MTASE"/>
    <property type="match status" value="1"/>
</dbReference>
<accession>L7L7S9</accession>
<dbReference type="InterPro" id="IPR040758">
    <property type="entry name" value="PrmC_N"/>
</dbReference>
<organism evidence="8 9">
    <name type="scientific">Gordonia hirsuta DSM 44140 = NBRC 16056</name>
    <dbReference type="NCBI Taxonomy" id="1121927"/>
    <lineage>
        <taxon>Bacteria</taxon>
        <taxon>Bacillati</taxon>
        <taxon>Actinomycetota</taxon>
        <taxon>Actinomycetes</taxon>
        <taxon>Mycobacteriales</taxon>
        <taxon>Gordoniaceae</taxon>
        <taxon>Gordonia</taxon>
    </lineage>
</organism>
<keyword evidence="9" id="KW-1185">Reference proteome</keyword>
<evidence type="ECO:0000313" key="8">
    <source>
        <dbReference type="EMBL" id="GAC56811.1"/>
    </source>
</evidence>
<keyword evidence="1 5" id="KW-0489">Methyltransferase</keyword>
<comment type="caution">
    <text evidence="8">The sequence shown here is derived from an EMBL/GenBank/DDBJ whole genome shotgun (WGS) entry which is preliminary data.</text>
</comment>
<dbReference type="InterPro" id="IPR029063">
    <property type="entry name" value="SAM-dependent_MTases_sf"/>
</dbReference>
<dbReference type="RefSeq" id="WP_005937746.1">
    <property type="nucleotide sequence ID" value="NZ_ATVK01000007.1"/>
</dbReference>
<dbReference type="OrthoDB" id="9800643at2"/>
<gene>
    <name evidence="5 8" type="primary">prmC</name>
    <name evidence="8" type="ORF">GOHSU_13_00330</name>
</gene>
<reference evidence="8 9" key="1">
    <citation type="submission" date="2012-12" db="EMBL/GenBank/DDBJ databases">
        <title>Whole genome shotgun sequence of Gordonia hirsuta NBRC 16056.</title>
        <authorList>
            <person name="Isaki-Nakamura S."/>
            <person name="Hosoyama A."/>
            <person name="Tsuchikane K."/>
            <person name="Katsumata H."/>
            <person name="Baba S."/>
            <person name="Yamazaki S."/>
            <person name="Fujita N."/>
        </authorList>
    </citation>
    <scope>NUCLEOTIDE SEQUENCE [LARGE SCALE GENOMIC DNA]</scope>
    <source>
        <strain evidence="8 9">NBRC 16056</strain>
    </source>
</reference>
<evidence type="ECO:0000256" key="2">
    <source>
        <dbReference type="ARBA" id="ARBA00022679"/>
    </source>
</evidence>
<dbReference type="InterPro" id="IPR002052">
    <property type="entry name" value="DNA_methylase_N6_adenine_CS"/>
</dbReference>
<evidence type="ECO:0000259" key="6">
    <source>
        <dbReference type="Pfam" id="PF05175"/>
    </source>
</evidence>
<dbReference type="InterPro" id="IPR019874">
    <property type="entry name" value="RF_methyltr_PrmC"/>
</dbReference>
<dbReference type="Gene3D" id="1.10.8.10">
    <property type="entry name" value="DNA helicase RuvA subunit, C-terminal domain"/>
    <property type="match status" value="1"/>
</dbReference>
<protein>
    <recommendedName>
        <fullName evidence="5">Release factor glutamine methyltransferase</fullName>
        <shortName evidence="5">RF MTase</shortName>
        <ecNumber evidence="5">2.1.1.297</ecNumber>
    </recommendedName>
    <alternativeName>
        <fullName evidence="5">N5-glutamine methyltransferase PrmC</fullName>
    </alternativeName>
    <alternativeName>
        <fullName evidence="5">Protein-(glutamine-N5) MTase PrmC</fullName>
    </alternativeName>
    <alternativeName>
        <fullName evidence="5">Protein-glutamine N-methyltransferase PrmC</fullName>
    </alternativeName>
</protein>